<protein>
    <submittedName>
        <fullName evidence="12">Uncharacterized protein</fullName>
    </submittedName>
</protein>
<comment type="subcellular location">
    <subcellularLocation>
        <location evidence="1">Nucleus</location>
    </subcellularLocation>
</comment>
<dbReference type="GO" id="GO:0046872">
    <property type="term" value="F:metal ion binding"/>
    <property type="evidence" value="ECO:0007669"/>
    <property type="project" value="UniProtKB-KW"/>
</dbReference>
<reference evidence="12 13" key="1">
    <citation type="journal article" date="2017" name="Plant Biotechnol. J.">
        <title>A comprehensive draft genome sequence for lupin (Lupinus angustifolius), an emerging health food: insights into plant-microbe interactions and legume evolution.</title>
        <authorList>
            <person name="Hane J.K."/>
            <person name="Ming Y."/>
            <person name="Kamphuis L.G."/>
            <person name="Nelson M.N."/>
            <person name="Garg G."/>
            <person name="Atkins C.A."/>
            <person name="Bayer P.E."/>
            <person name="Bravo A."/>
            <person name="Bringans S."/>
            <person name="Cannon S."/>
            <person name="Edwards D."/>
            <person name="Foley R."/>
            <person name="Gao L.L."/>
            <person name="Harrison M.J."/>
            <person name="Huang W."/>
            <person name="Hurgobin B."/>
            <person name="Li S."/>
            <person name="Liu C.W."/>
            <person name="McGrath A."/>
            <person name="Morahan G."/>
            <person name="Murray J."/>
            <person name="Weller J."/>
            <person name="Jian J."/>
            <person name="Singh K.B."/>
        </authorList>
    </citation>
    <scope>NUCLEOTIDE SEQUENCE [LARGE SCALE GENOMIC DNA]</scope>
    <source>
        <strain evidence="13">cv. Tanjil</strain>
        <tissue evidence="12">Whole plant</tissue>
    </source>
</reference>
<keyword evidence="10" id="KW-0927">Auxin signaling pathway</keyword>
<dbReference type="InterPro" id="IPR007818">
    <property type="entry name" value="SHI"/>
</dbReference>
<dbReference type="InterPro" id="IPR006511">
    <property type="entry name" value="SHI_C"/>
</dbReference>
<dbReference type="AlphaFoldDB" id="A0A4P1R186"/>
<evidence type="ECO:0000256" key="11">
    <source>
        <dbReference type="SAM" id="MobiDB-lite"/>
    </source>
</evidence>
<evidence type="ECO:0000256" key="7">
    <source>
        <dbReference type="ARBA" id="ARBA00023125"/>
    </source>
</evidence>
<keyword evidence="7" id="KW-0238">DNA-binding</keyword>
<dbReference type="GO" id="GO:0003677">
    <property type="term" value="F:DNA binding"/>
    <property type="evidence" value="ECO:0007669"/>
    <property type="project" value="UniProtKB-KW"/>
</dbReference>
<evidence type="ECO:0000256" key="1">
    <source>
        <dbReference type="ARBA" id="ARBA00004123"/>
    </source>
</evidence>
<dbReference type="Pfam" id="PF05142">
    <property type="entry name" value="DUF702"/>
    <property type="match status" value="2"/>
</dbReference>
<dbReference type="STRING" id="3871.A0A4P1R186"/>
<keyword evidence="8" id="KW-0010">Activator</keyword>
<feature type="region of interest" description="Disordered" evidence="11">
    <location>
        <begin position="57"/>
        <end position="85"/>
    </location>
</feature>
<sequence>MSRTHGEEEIMKGPLKCEDCGNQAKKDCAYSRCRTCCKNKGFECQTHLRSTWIPVDRRRQRVPSPTPTTNPNHLHGGSGVPKRHKQNPYSVFSCVRVQSMDDTVNEIAYQTSINIEGHVFSGLLYDQGPDQQSFNDARGQRSSNSLHQQHNNLNLVSAEIQDGATMAQPSSAAATAYHHPFFPPSNVFPSSISFRPGMP</sequence>
<evidence type="ECO:0000256" key="4">
    <source>
        <dbReference type="ARBA" id="ARBA00022723"/>
    </source>
</evidence>
<keyword evidence="3" id="KW-0217">Developmental protein</keyword>
<evidence type="ECO:0000313" key="12">
    <source>
        <dbReference type="EMBL" id="OIV99506.1"/>
    </source>
</evidence>
<proteinExistence type="inferred from homology"/>
<dbReference type="Gramene" id="OIV99506">
    <property type="protein sequence ID" value="OIV99506"/>
    <property type="gene ID" value="TanjilG_17316"/>
</dbReference>
<evidence type="ECO:0000256" key="9">
    <source>
        <dbReference type="ARBA" id="ARBA00023242"/>
    </source>
</evidence>
<dbReference type="NCBIfam" id="TIGR01623">
    <property type="entry name" value="put_zinc_LRP1"/>
    <property type="match status" value="1"/>
</dbReference>
<evidence type="ECO:0000256" key="6">
    <source>
        <dbReference type="ARBA" id="ARBA00023070"/>
    </source>
</evidence>
<dbReference type="InterPro" id="IPR006510">
    <property type="entry name" value="Znf_LRP1"/>
</dbReference>
<comment type="similarity">
    <text evidence="2">Belongs to the SHI protein family.</text>
</comment>
<dbReference type="PANTHER" id="PTHR31604:SF16">
    <property type="entry name" value="PROTEIN SHI RELATED SEQUENCE 3"/>
    <property type="match status" value="1"/>
</dbReference>
<keyword evidence="13" id="KW-1185">Reference proteome</keyword>
<keyword evidence="4" id="KW-0479">Metal-binding</keyword>
<evidence type="ECO:0000256" key="8">
    <source>
        <dbReference type="ARBA" id="ARBA00023159"/>
    </source>
</evidence>
<keyword evidence="6" id="KW-0073">Auxin biosynthesis</keyword>
<dbReference type="GO" id="GO:0045893">
    <property type="term" value="P:positive regulation of DNA-templated transcription"/>
    <property type="evidence" value="ECO:0007669"/>
    <property type="project" value="TreeGrafter"/>
</dbReference>
<evidence type="ECO:0000313" key="13">
    <source>
        <dbReference type="Proteomes" id="UP000188354"/>
    </source>
</evidence>
<dbReference type="GO" id="GO:0005634">
    <property type="term" value="C:nucleus"/>
    <property type="evidence" value="ECO:0007669"/>
    <property type="project" value="UniProtKB-SubCell"/>
</dbReference>
<accession>A0A4P1R186</accession>
<keyword evidence="9" id="KW-0539">Nucleus</keyword>
<dbReference type="GO" id="GO:0003700">
    <property type="term" value="F:DNA-binding transcription factor activity"/>
    <property type="evidence" value="ECO:0007669"/>
    <property type="project" value="InterPro"/>
</dbReference>
<dbReference type="GO" id="GO:0009851">
    <property type="term" value="P:auxin biosynthetic process"/>
    <property type="evidence" value="ECO:0007669"/>
    <property type="project" value="UniProtKB-KW"/>
</dbReference>
<organism evidence="12 13">
    <name type="scientific">Lupinus angustifolius</name>
    <name type="common">Narrow-leaved blue lupine</name>
    <dbReference type="NCBI Taxonomy" id="3871"/>
    <lineage>
        <taxon>Eukaryota</taxon>
        <taxon>Viridiplantae</taxon>
        <taxon>Streptophyta</taxon>
        <taxon>Embryophyta</taxon>
        <taxon>Tracheophyta</taxon>
        <taxon>Spermatophyta</taxon>
        <taxon>Magnoliopsida</taxon>
        <taxon>eudicotyledons</taxon>
        <taxon>Gunneridae</taxon>
        <taxon>Pentapetalae</taxon>
        <taxon>rosids</taxon>
        <taxon>fabids</taxon>
        <taxon>Fabales</taxon>
        <taxon>Fabaceae</taxon>
        <taxon>Papilionoideae</taxon>
        <taxon>50 kb inversion clade</taxon>
        <taxon>genistoids sensu lato</taxon>
        <taxon>core genistoids</taxon>
        <taxon>Genisteae</taxon>
        <taxon>Lupinus</taxon>
    </lineage>
</organism>
<dbReference type="EMBL" id="CM007373">
    <property type="protein sequence ID" value="OIV99506.1"/>
    <property type="molecule type" value="Genomic_DNA"/>
</dbReference>
<dbReference type="NCBIfam" id="TIGR01624">
    <property type="entry name" value="LRP1_Cterm"/>
    <property type="match status" value="1"/>
</dbReference>
<evidence type="ECO:0000256" key="3">
    <source>
        <dbReference type="ARBA" id="ARBA00022473"/>
    </source>
</evidence>
<dbReference type="GO" id="GO:0009734">
    <property type="term" value="P:auxin-activated signaling pathway"/>
    <property type="evidence" value="ECO:0007669"/>
    <property type="project" value="UniProtKB-KW"/>
</dbReference>
<gene>
    <name evidence="12" type="ORF">TanjilG_17316</name>
</gene>
<dbReference type="Proteomes" id="UP000188354">
    <property type="component" value="Chromosome LG13"/>
</dbReference>
<evidence type="ECO:0000256" key="5">
    <source>
        <dbReference type="ARBA" id="ARBA00022833"/>
    </source>
</evidence>
<keyword evidence="5" id="KW-0862">Zinc</keyword>
<evidence type="ECO:0000256" key="10">
    <source>
        <dbReference type="ARBA" id="ARBA00023294"/>
    </source>
</evidence>
<name>A0A4P1R186_LUPAN</name>
<dbReference type="PANTHER" id="PTHR31604">
    <property type="entry name" value="PROTEIN LATERAL ROOT PRIMORDIUM 1"/>
    <property type="match status" value="1"/>
</dbReference>
<evidence type="ECO:0000256" key="2">
    <source>
        <dbReference type="ARBA" id="ARBA00006911"/>
    </source>
</evidence>